<dbReference type="GO" id="GO:0009446">
    <property type="term" value="P:putrescine biosynthetic process"/>
    <property type="evidence" value="ECO:0007669"/>
    <property type="project" value="InterPro"/>
</dbReference>
<dbReference type="Pfam" id="PF04371">
    <property type="entry name" value="PAD_porph"/>
    <property type="match status" value="1"/>
</dbReference>
<dbReference type="Proteomes" id="UP000202440">
    <property type="component" value="Chromosome"/>
</dbReference>
<keyword evidence="1" id="KW-0378">Hydrolase</keyword>
<evidence type="ECO:0000313" key="3">
    <source>
        <dbReference type="Proteomes" id="UP000202440"/>
    </source>
</evidence>
<protein>
    <submittedName>
        <fullName evidence="2">Agmatine deiminase</fullName>
    </submittedName>
</protein>
<accession>A0A222FML6</accession>
<gene>
    <name evidence="2" type="ORF">CHH28_15485</name>
</gene>
<dbReference type="AlphaFoldDB" id="A0A222FML6"/>
<dbReference type="KEGG" id="bsan:CHH28_15485"/>
<sequence>MPAFSSSNAPGLRRMPAEWEPQCAMQLTWPHADSDWGPHLARVEPVFHAIVAAACRQQAVIIACHDQALKTRLQRHYQQQPNVHCWLAASNDTWARDHGPISCYNNGQLQLHDFVFNGWGNKYDCTHDNAISQQLAEQGAYPVTELQPHSLVLEGGSLESDGQGTLLTTEQCLLNPNRNPDLTRAELEQRLQQTLGFERVLWLAHGHLEGDDTDAHIDTLARFASPNTIVYSQAERSDEHWPSLHAMEQELQAMRQHSGEPYQLIPLPLPEAQFNGDGERLPATYANFLIINQAVLAPIYGVEQDQAAIEALARAFPQHLVVPINCRPIIEQFGSLHCLTMQIHTQEEHPCR</sequence>
<evidence type="ECO:0000313" key="2">
    <source>
        <dbReference type="EMBL" id="ASP39989.1"/>
    </source>
</evidence>
<evidence type="ECO:0000256" key="1">
    <source>
        <dbReference type="ARBA" id="ARBA00022801"/>
    </source>
</evidence>
<keyword evidence="3" id="KW-1185">Reference proteome</keyword>
<dbReference type="OrthoDB" id="9808013at2"/>
<reference evidence="2 3" key="1">
    <citation type="submission" date="2017-07" db="EMBL/GenBank/DDBJ databases">
        <title>Annotated genome sequence of Bacterioplanes sanyensis isolated from Red Sea.</title>
        <authorList>
            <person name="Rehman Z.U."/>
        </authorList>
    </citation>
    <scope>NUCLEOTIDE SEQUENCE [LARGE SCALE GENOMIC DNA]</scope>
    <source>
        <strain evidence="2 3">NV9</strain>
    </source>
</reference>
<dbReference type="InterPro" id="IPR007466">
    <property type="entry name" value="Peptidyl-Arg-deiminase_porph"/>
</dbReference>
<dbReference type="RefSeq" id="WP_094061163.1">
    <property type="nucleotide sequence ID" value="NZ_CP022530.1"/>
</dbReference>
<proteinExistence type="predicted"/>
<dbReference type="GO" id="GO:0047632">
    <property type="term" value="F:agmatine deiminase activity"/>
    <property type="evidence" value="ECO:0007669"/>
    <property type="project" value="TreeGrafter"/>
</dbReference>
<dbReference type="PANTHER" id="PTHR31377">
    <property type="entry name" value="AGMATINE DEIMINASE-RELATED"/>
    <property type="match status" value="1"/>
</dbReference>
<name>A0A222FML6_9GAMM</name>
<dbReference type="EMBL" id="CP022530">
    <property type="protein sequence ID" value="ASP39989.1"/>
    <property type="molecule type" value="Genomic_DNA"/>
</dbReference>
<organism evidence="2 3">
    <name type="scientific">Bacterioplanes sanyensis</name>
    <dbReference type="NCBI Taxonomy" id="1249553"/>
    <lineage>
        <taxon>Bacteria</taxon>
        <taxon>Pseudomonadati</taxon>
        <taxon>Pseudomonadota</taxon>
        <taxon>Gammaproteobacteria</taxon>
        <taxon>Oceanospirillales</taxon>
        <taxon>Oceanospirillaceae</taxon>
        <taxon>Bacterioplanes</taxon>
    </lineage>
</organism>
<dbReference type="SUPFAM" id="SSF55909">
    <property type="entry name" value="Pentein"/>
    <property type="match status" value="1"/>
</dbReference>
<dbReference type="PANTHER" id="PTHR31377:SF0">
    <property type="entry name" value="AGMATINE DEIMINASE-RELATED"/>
    <property type="match status" value="1"/>
</dbReference>
<dbReference type="Gene3D" id="3.75.10.10">
    <property type="entry name" value="L-arginine/glycine Amidinotransferase, Chain A"/>
    <property type="match status" value="1"/>
</dbReference>
<dbReference type="GO" id="GO:0004668">
    <property type="term" value="F:protein-arginine deiminase activity"/>
    <property type="evidence" value="ECO:0007669"/>
    <property type="project" value="InterPro"/>
</dbReference>